<dbReference type="InterPro" id="IPR000620">
    <property type="entry name" value="EamA_dom"/>
</dbReference>
<feature type="transmembrane region" description="Helical" evidence="6">
    <location>
        <begin position="156"/>
        <end position="178"/>
    </location>
</feature>
<evidence type="ECO:0000313" key="8">
    <source>
        <dbReference type="EMBL" id="GAV21065.1"/>
    </source>
</evidence>
<dbReference type="PANTHER" id="PTHR22911">
    <property type="entry name" value="ACYL-MALONYL CONDENSING ENZYME-RELATED"/>
    <property type="match status" value="1"/>
</dbReference>
<feature type="region of interest" description="Disordered" evidence="5">
    <location>
        <begin position="259"/>
        <end position="278"/>
    </location>
</feature>
<feature type="transmembrane region" description="Helical" evidence="6">
    <location>
        <begin position="184"/>
        <end position="201"/>
    </location>
</feature>
<feature type="transmembrane region" description="Helical" evidence="6">
    <location>
        <begin position="46"/>
        <end position="64"/>
    </location>
</feature>
<keyword evidence="9" id="KW-1185">Reference proteome</keyword>
<sequence length="278" mass="30514">MAACIRILSEYLPQSEVVFFRNFLALLLLLPLMYRQKISLKSSVWGLHLFRAFIGLSAMYLYFYALFHLPLADALLLNYTSPLFIAMFATIWLGETWTRSRKIAAITGLIGVALLFHPSSEIASTAGLIGLASGALAGLALTTVKKLSNTEPAIRIVIWFAMLASLISFIPMLFEFRWPDAEQWGWLVAMGIFGNIGHLALTRAYKQAPASQVSPLGYSGLIFAGLLGYLLWSEIPDLLGLLGTTAIVIAGILVARERSEPMPEPPGAVPAIDEQERI</sequence>
<evidence type="ECO:0000256" key="6">
    <source>
        <dbReference type="SAM" id="Phobius"/>
    </source>
</evidence>
<evidence type="ECO:0000256" key="3">
    <source>
        <dbReference type="ARBA" id="ARBA00022989"/>
    </source>
</evidence>
<dbReference type="Proteomes" id="UP000231632">
    <property type="component" value="Unassembled WGS sequence"/>
</dbReference>
<feature type="transmembrane region" description="Helical" evidence="6">
    <location>
        <begin position="238"/>
        <end position="255"/>
    </location>
</feature>
<comment type="subcellular location">
    <subcellularLocation>
        <location evidence="1">Membrane</location>
        <topology evidence="1">Multi-pass membrane protein</topology>
    </subcellularLocation>
</comment>
<dbReference type="SUPFAM" id="SSF103481">
    <property type="entry name" value="Multidrug resistance efflux transporter EmrE"/>
    <property type="match status" value="2"/>
</dbReference>
<feature type="domain" description="EamA" evidence="7">
    <location>
        <begin position="128"/>
        <end position="254"/>
    </location>
</feature>
<evidence type="ECO:0000256" key="5">
    <source>
        <dbReference type="SAM" id="MobiDB-lite"/>
    </source>
</evidence>
<feature type="domain" description="EamA" evidence="7">
    <location>
        <begin position="3"/>
        <end position="116"/>
    </location>
</feature>
<feature type="transmembrane region" description="Helical" evidence="6">
    <location>
        <begin position="18"/>
        <end position="34"/>
    </location>
</feature>
<organism evidence="8 9">
    <name type="scientific">Mariprofundus micogutta</name>
    <dbReference type="NCBI Taxonomy" id="1921010"/>
    <lineage>
        <taxon>Bacteria</taxon>
        <taxon>Pseudomonadati</taxon>
        <taxon>Pseudomonadota</taxon>
        <taxon>Candidatius Mariprofundia</taxon>
        <taxon>Mariprofundales</taxon>
        <taxon>Mariprofundaceae</taxon>
        <taxon>Mariprofundus</taxon>
    </lineage>
</organism>
<evidence type="ECO:0000259" key="7">
    <source>
        <dbReference type="Pfam" id="PF00892"/>
    </source>
</evidence>
<evidence type="ECO:0000256" key="1">
    <source>
        <dbReference type="ARBA" id="ARBA00004141"/>
    </source>
</evidence>
<dbReference type="Pfam" id="PF00892">
    <property type="entry name" value="EamA"/>
    <property type="match status" value="2"/>
</dbReference>
<evidence type="ECO:0000256" key="2">
    <source>
        <dbReference type="ARBA" id="ARBA00022692"/>
    </source>
</evidence>
<keyword evidence="2 6" id="KW-0812">Transmembrane</keyword>
<dbReference type="InterPro" id="IPR037185">
    <property type="entry name" value="EmrE-like"/>
</dbReference>
<dbReference type="OrthoDB" id="9812899at2"/>
<reference evidence="8 9" key="1">
    <citation type="journal article" date="2017" name="Arch. Microbiol.">
        <title>Mariprofundus micogutta sp. nov., a novel iron-oxidizing zetaproteobacterium isolated from a deep-sea hydrothermal field at the Bayonnaise knoll of the Izu-Ogasawara arc, and a description of Mariprofundales ord. nov. and Zetaproteobacteria classis nov.</title>
        <authorList>
            <person name="Makita H."/>
            <person name="Tanaka E."/>
            <person name="Mitsunobu S."/>
            <person name="Miyazaki M."/>
            <person name="Nunoura T."/>
            <person name="Uematsu K."/>
            <person name="Takaki Y."/>
            <person name="Nishi S."/>
            <person name="Shimamura S."/>
            <person name="Takai K."/>
        </authorList>
    </citation>
    <scope>NUCLEOTIDE SEQUENCE [LARGE SCALE GENOMIC DNA]</scope>
    <source>
        <strain evidence="8 9">ET2</strain>
    </source>
</reference>
<dbReference type="GO" id="GO:0016020">
    <property type="term" value="C:membrane"/>
    <property type="evidence" value="ECO:0007669"/>
    <property type="project" value="UniProtKB-SubCell"/>
</dbReference>
<protein>
    <submittedName>
        <fullName evidence="8">EamA-like transporter family protein</fullName>
    </submittedName>
</protein>
<dbReference type="EMBL" id="BDFD01000020">
    <property type="protein sequence ID" value="GAV21065.1"/>
    <property type="molecule type" value="Genomic_DNA"/>
</dbReference>
<feature type="transmembrane region" description="Helical" evidence="6">
    <location>
        <begin position="213"/>
        <end position="232"/>
    </location>
</feature>
<keyword evidence="4 6" id="KW-0472">Membrane</keyword>
<dbReference type="AlphaFoldDB" id="A0A1L8CQ63"/>
<keyword evidence="3 6" id="KW-1133">Transmembrane helix</keyword>
<comment type="caution">
    <text evidence="8">The sequence shown here is derived from an EMBL/GenBank/DDBJ whole genome shotgun (WGS) entry which is preliminary data.</text>
</comment>
<gene>
    <name evidence="8" type="ORF">MMIC_P2044</name>
</gene>
<accession>A0A1L8CQ63</accession>
<name>A0A1L8CQ63_9PROT</name>
<evidence type="ECO:0000313" key="9">
    <source>
        <dbReference type="Proteomes" id="UP000231632"/>
    </source>
</evidence>
<feature type="transmembrane region" description="Helical" evidence="6">
    <location>
        <begin position="126"/>
        <end position="144"/>
    </location>
</feature>
<evidence type="ECO:0000256" key="4">
    <source>
        <dbReference type="ARBA" id="ARBA00023136"/>
    </source>
</evidence>
<feature type="transmembrane region" description="Helical" evidence="6">
    <location>
        <begin position="76"/>
        <end position="94"/>
    </location>
</feature>
<proteinExistence type="predicted"/>
<dbReference type="PANTHER" id="PTHR22911:SF6">
    <property type="entry name" value="SOLUTE CARRIER FAMILY 35 MEMBER G1"/>
    <property type="match status" value="1"/>
</dbReference>
<dbReference type="STRING" id="1921010.MMIC_P2044"/>